<reference evidence="2" key="1">
    <citation type="submission" date="2022-11" db="UniProtKB">
        <authorList>
            <consortium name="WormBaseParasite"/>
        </authorList>
    </citation>
    <scope>IDENTIFICATION</scope>
</reference>
<keyword evidence="1" id="KW-1185">Reference proteome</keyword>
<dbReference type="Proteomes" id="UP000887565">
    <property type="component" value="Unplaced"/>
</dbReference>
<organism evidence="1 2">
    <name type="scientific">Romanomermis culicivorax</name>
    <name type="common">Nematode worm</name>
    <dbReference type="NCBI Taxonomy" id="13658"/>
    <lineage>
        <taxon>Eukaryota</taxon>
        <taxon>Metazoa</taxon>
        <taxon>Ecdysozoa</taxon>
        <taxon>Nematoda</taxon>
        <taxon>Enoplea</taxon>
        <taxon>Dorylaimia</taxon>
        <taxon>Mermithida</taxon>
        <taxon>Mermithoidea</taxon>
        <taxon>Mermithidae</taxon>
        <taxon>Romanomermis</taxon>
    </lineage>
</organism>
<name>A0A915J1H5_ROMCU</name>
<evidence type="ECO:0000313" key="1">
    <source>
        <dbReference type="Proteomes" id="UP000887565"/>
    </source>
</evidence>
<proteinExistence type="predicted"/>
<evidence type="ECO:0000313" key="2">
    <source>
        <dbReference type="WBParaSite" id="nRc.2.0.1.t19753-RA"/>
    </source>
</evidence>
<dbReference type="AlphaFoldDB" id="A0A915J1H5"/>
<dbReference type="WBParaSite" id="nRc.2.0.1.t19753-RA">
    <property type="protein sequence ID" value="nRc.2.0.1.t19753-RA"/>
    <property type="gene ID" value="nRc.2.0.1.g19753"/>
</dbReference>
<sequence>MAMRCTLNFDQIMPLPTTNITQSSVLPAISLPPPNLPLSIFSNSALDGTAPAQVPLIFATSTPTNLHAPSPLDSSDSFINIDPLQASAATQASLTDHRSSLAIANANEVCNFQIEAWDTLEQLSTPAARITNNIPTVQSIKLLAPFPTNFKLNNYASNGRFKNKFNLQMRGMPPWLNRCNN</sequence>
<protein>
    <submittedName>
        <fullName evidence="2">Uncharacterized protein</fullName>
    </submittedName>
</protein>
<accession>A0A915J1H5</accession>